<dbReference type="EMBL" id="FONX01000020">
    <property type="protein sequence ID" value="SFF25255.1"/>
    <property type="molecule type" value="Genomic_DNA"/>
</dbReference>
<sequence length="351" mass="36758">MTSPLPAALRRIFAAGLLALAWPALVPAQVAAPSPSSPAEPPAATAQAPAPRSADCPPLPRPLDPPTVPQGLRRAHDRGLLWRVEQGGHTSWLYGTVHAARRDWMLPGSTVLAAVRASDSVALELDLMDPAVMQALQAAMRNPADAPPLPPDLARRLAAQREAACVDPSMAQLRPEVQVSSLLALSARREGFDPAYGIDLVLDGLARGLRKPVLSLESPEQQMRLLASDDPQETAADVAAGLAQLESHAAGDALATLATAWSDGRAALLETYPDWCGCMKTPAERKAFDQVVAGRNPAMASAIEAQHRAGHSVFAAVGALHLVGPQGLPALLAAQGFKVERVPFPSATSAD</sequence>
<reference evidence="4" key="1">
    <citation type="submission" date="2016-10" db="EMBL/GenBank/DDBJ databases">
        <authorList>
            <person name="Varghese N."/>
            <person name="Submissions S."/>
        </authorList>
    </citation>
    <scope>NUCLEOTIDE SEQUENCE [LARGE SCALE GENOMIC DNA]</scope>
    <source>
        <strain evidence="4">DSM 27981</strain>
    </source>
</reference>
<feature type="compositionally biased region" description="Pro residues" evidence="1">
    <location>
        <begin position="57"/>
        <end position="68"/>
    </location>
</feature>
<dbReference type="Proteomes" id="UP000199119">
    <property type="component" value="Unassembled WGS sequence"/>
</dbReference>
<proteinExistence type="predicted"/>
<keyword evidence="4" id="KW-1185">Reference proteome</keyword>
<feature type="signal peptide" evidence="2">
    <location>
        <begin position="1"/>
        <end position="28"/>
    </location>
</feature>
<evidence type="ECO:0000313" key="4">
    <source>
        <dbReference type="Proteomes" id="UP000199119"/>
    </source>
</evidence>
<organism evidence="3 4">
    <name type="scientific">Paracidovorax wautersii</name>
    <dbReference type="NCBI Taxonomy" id="1177982"/>
    <lineage>
        <taxon>Bacteria</taxon>
        <taxon>Pseudomonadati</taxon>
        <taxon>Pseudomonadota</taxon>
        <taxon>Betaproteobacteria</taxon>
        <taxon>Burkholderiales</taxon>
        <taxon>Comamonadaceae</taxon>
        <taxon>Paracidovorax</taxon>
    </lineage>
</organism>
<dbReference type="CDD" id="cd14789">
    <property type="entry name" value="Tiki"/>
    <property type="match status" value="1"/>
</dbReference>
<dbReference type="OrthoDB" id="9025834at2"/>
<dbReference type="InterPro" id="IPR047111">
    <property type="entry name" value="YbaP-like"/>
</dbReference>
<dbReference type="Pfam" id="PF01963">
    <property type="entry name" value="TraB_PrgY_gumN"/>
    <property type="match status" value="1"/>
</dbReference>
<feature type="region of interest" description="Disordered" evidence="1">
    <location>
        <begin position="30"/>
        <end position="72"/>
    </location>
</feature>
<name>A0A1I2H544_9BURK</name>
<dbReference type="InterPro" id="IPR002816">
    <property type="entry name" value="TraB/PrgY/GumN_fam"/>
</dbReference>
<evidence type="ECO:0008006" key="5">
    <source>
        <dbReference type="Google" id="ProtNLM"/>
    </source>
</evidence>
<dbReference type="PANTHER" id="PTHR40590:SF1">
    <property type="entry name" value="CYTOPLASMIC PROTEIN"/>
    <property type="match status" value="1"/>
</dbReference>
<accession>A0A1I2H544</accession>
<evidence type="ECO:0000256" key="1">
    <source>
        <dbReference type="SAM" id="MobiDB-lite"/>
    </source>
</evidence>
<protein>
    <recommendedName>
        <fullName evidence="5">TraB family protein</fullName>
    </recommendedName>
</protein>
<keyword evidence="2" id="KW-0732">Signal</keyword>
<feature type="chain" id="PRO_5011761688" description="TraB family protein" evidence="2">
    <location>
        <begin position="29"/>
        <end position="351"/>
    </location>
</feature>
<dbReference type="STRING" id="1177982.SAMN04489711_1204"/>
<dbReference type="RefSeq" id="WP_092941618.1">
    <property type="nucleotide sequence ID" value="NZ_FONX01000020.1"/>
</dbReference>
<evidence type="ECO:0000256" key="2">
    <source>
        <dbReference type="SAM" id="SignalP"/>
    </source>
</evidence>
<dbReference type="AlphaFoldDB" id="A0A1I2H544"/>
<dbReference type="PANTHER" id="PTHR40590">
    <property type="entry name" value="CYTOPLASMIC PROTEIN-RELATED"/>
    <property type="match status" value="1"/>
</dbReference>
<gene>
    <name evidence="3" type="ORF">SAMN04489711_1204</name>
</gene>
<feature type="compositionally biased region" description="Low complexity" evidence="1">
    <location>
        <begin position="42"/>
        <end position="54"/>
    </location>
</feature>
<evidence type="ECO:0000313" key="3">
    <source>
        <dbReference type="EMBL" id="SFF25255.1"/>
    </source>
</evidence>